<dbReference type="SUPFAM" id="SSF53955">
    <property type="entry name" value="Lysozyme-like"/>
    <property type="match status" value="1"/>
</dbReference>
<dbReference type="RefSeq" id="WP_228877717.1">
    <property type="nucleotide sequence ID" value="NZ_CAJQZC010000005.1"/>
</dbReference>
<protein>
    <submittedName>
        <fullName evidence="3">Membrane-bound lytic murein transglycosylase F</fullName>
        <ecNumber evidence="3">4.2.2.-</ecNumber>
    </submittedName>
</protein>
<organism evidence="3 4">
    <name type="scientific">Paraburkholderia saeva</name>
    <dbReference type="NCBI Taxonomy" id="2777537"/>
    <lineage>
        <taxon>Bacteria</taxon>
        <taxon>Pseudomonadati</taxon>
        <taxon>Pseudomonadota</taxon>
        <taxon>Betaproteobacteria</taxon>
        <taxon>Burkholderiales</taxon>
        <taxon>Burkholderiaceae</taxon>
        <taxon>Paraburkholderia</taxon>
    </lineage>
</organism>
<feature type="domain" description="Transglycosylase SLT" evidence="2">
    <location>
        <begin position="7"/>
        <end position="101"/>
    </location>
</feature>
<accession>A0A9N8RW88</accession>
<dbReference type="CDD" id="cd16896">
    <property type="entry name" value="LT_Slt70-like"/>
    <property type="match status" value="1"/>
</dbReference>
<dbReference type="PANTHER" id="PTHR37423">
    <property type="entry name" value="SOLUBLE LYTIC MUREIN TRANSGLYCOSYLASE-RELATED"/>
    <property type="match status" value="1"/>
</dbReference>
<proteinExistence type="inferred from homology"/>
<evidence type="ECO:0000313" key="4">
    <source>
        <dbReference type="Proteomes" id="UP000789704"/>
    </source>
</evidence>
<gene>
    <name evidence="3" type="primary">mltF_2</name>
    <name evidence="3" type="ORF">LMG31841_02926</name>
</gene>
<sequence length="799" mass="80308">MSKYDDIIQAAAKQYNVDPALIRGVIATESSGKPNAQSGVGATGLMQIMPSNYKSLGITDPTDPKQNIYGGAQLLSQLLDRFGDVPTALTHYVGGDDPKQWGPQTAAYPGKVLAAAGIGAQQAPAAPATLPGIPTAQAAGAPQSDDAIFQQFAKGGATVPGQQDPQSDDAILSAFTKSAAPAAVAPKAQAAPVQVAGEQPGGAMSFLAGMGRGVQETALGAQQLLGHGAQAVGLNGMGDWLVNDANQGLTHGAQEVAPYSAAHPIATGAGNIAGSMAATAPLMIAAPAGTGMLGLATRGAVSGGLMGATAPVSPDSQNYGADKLQQVGIGSLLGIASPFAVAGAVGAGKYAGNALGSLVRPFTQNGQQAIARDIVFQAARGGPSGLDLSQIVPGSSPTLAEATANPGIATLQRTIRDLNPSPFVAQEQQNAAARLSALGGISGTPEELSAARLARTQDAADNYLATNVGIPTTNTAYAALKQTPAFNKAFAEAQQMAKNQGISSIETVTQNRANANMGGQAGTPQIYVSGQGLQYVKQSLDDQIDSAMRAGESGKARNVLGVKDQLLQMMDDNIDGYAQARSQFAQQSGPIDAMQYLQSLNLTDAQGNVTLAKVQNALSQMQKLQQKPGINTAKSVTPDQITALQSIRDDLLRASNAGLGRSAGSSTAQNLATQQMMRSVLPGKLGALAGQLPTGTVGGALGGLAGYGVAGAPGAAVGGAIGARLGSGLSALMNTHNEAIQSEVASLMLNPSMAAPALNGAAGRALPFASSAGLQRLLYPAIVNGGVKSLGGNGRPQGR</sequence>
<evidence type="ECO:0000256" key="1">
    <source>
        <dbReference type="ARBA" id="ARBA00007734"/>
    </source>
</evidence>
<dbReference type="AlphaFoldDB" id="A0A9N8RW88"/>
<evidence type="ECO:0000313" key="3">
    <source>
        <dbReference type="EMBL" id="CAG4900863.1"/>
    </source>
</evidence>
<comment type="similarity">
    <text evidence="1">Belongs to the transglycosylase Slt family.</text>
</comment>
<dbReference type="EC" id="4.2.2.-" evidence="3"/>
<comment type="caution">
    <text evidence="3">The sequence shown here is derived from an EMBL/GenBank/DDBJ whole genome shotgun (WGS) entry which is preliminary data.</text>
</comment>
<keyword evidence="4" id="KW-1185">Reference proteome</keyword>
<dbReference type="Gene3D" id="1.10.530.10">
    <property type="match status" value="1"/>
</dbReference>
<dbReference type="GO" id="GO:0016829">
    <property type="term" value="F:lyase activity"/>
    <property type="evidence" value="ECO:0007669"/>
    <property type="project" value="UniProtKB-KW"/>
</dbReference>
<dbReference type="EMBL" id="CAJQZC010000005">
    <property type="protein sequence ID" value="CAG4900863.1"/>
    <property type="molecule type" value="Genomic_DNA"/>
</dbReference>
<dbReference type="InterPro" id="IPR023346">
    <property type="entry name" value="Lysozyme-like_dom_sf"/>
</dbReference>
<name>A0A9N8RW88_9BURK</name>
<keyword evidence="3" id="KW-0456">Lyase</keyword>
<dbReference type="PANTHER" id="PTHR37423:SF2">
    <property type="entry name" value="MEMBRANE-BOUND LYTIC MUREIN TRANSGLYCOSYLASE C"/>
    <property type="match status" value="1"/>
</dbReference>
<reference evidence="3" key="1">
    <citation type="submission" date="2021-04" db="EMBL/GenBank/DDBJ databases">
        <authorList>
            <person name="Vanwijnsberghe S."/>
        </authorList>
    </citation>
    <scope>NUCLEOTIDE SEQUENCE</scope>
    <source>
        <strain evidence="3">LMG 31841</strain>
    </source>
</reference>
<dbReference type="Pfam" id="PF01464">
    <property type="entry name" value="SLT"/>
    <property type="match status" value="1"/>
</dbReference>
<dbReference type="Proteomes" id="UP000789704">
    <property type="component" value="Unassembled WGS sequence"/>
</dbReference>
<dbReference type="InterPro" id="IPR008258">
    <property type="entry name" value="Transglycosylase_SLT_dom_1"/>
</dbReference>
<evidence type="ECO:0000259" key="2">
    <source>
        <dbReference type="Pfam" id="PF01464"/>
    </source>
</evidence>